<evidence type="ECO:0000256" key="1">
    <source>
        <dbReference type="SAM" id="Phobius"/>
    </source>
</evidence>
<organism evidence="3 4">
    <name type="scientific">Geodermatophilus sabuli</name>
    <dbReference type="NCBI Taxonomy" id="1564158"/>
    <lineage>
        <taxon>Bacteria</taxon>
        <taxon>Bacillati</taxon>
        <taxon>Actinomycetota</taxon>
        <taxon>Actinomycetes</taxon>
        <taxon>Geodermatophilales</taxon>
        <taxon>Geodermatophilaceae</taxon>
        <taxon>Geodermatophilus</taxon>
    </lineage>
</organism>
<evidence type="ECO:0000313" key="3">
    <source>
        <dbReference type="EMBL" id="SNX94883.1"/>
    </source>
</evidence>
<dbReference type="RefSeq" id="WP_245853540.1">
    <property type="nucleotide sequence ID" value="NZ_JACHXB010000001.1"/>
</dbReference>
<keyword evidence="1" id="KW-1133">Transmembrane helix</keyword>
<gene>
    <name evidence="3" type="ORF">SAMN06893097_101684</name>
</gene>
<keyword evidence="1" id="KW-0472">Membrane</keyword>
<accession>A0A285E7Q2</accession>
<dbReference type="AlphaFoldDB" id="A0A285E7Q2"/>
<feature type="domain" description="Putative Flp pilus-assembly TadG-like N-terminal" evidence="2">
    <location>
        <begin position="51"/>
        <end position="97"/>
    </location>
</feature>
<keyword evidence="4" id="KW-1185">Reference proteome</keyword>
<dbReference type="Proteomes" id="UP000219514">
    <property type="component" value="Unassembled WGS sequence"/>
</dbReference>
<dbReference type="EMBL" id="OBDO01000001">
    <property type="protein sequence ID" value="SNX94883.1"/>
    <property type="molecule type" value="Genomic_DNA"/>
</dbReference>
<proteinExistence type="predicted"/>
<protein>
    <submittedName>
        <fullName evidence="3">Flp pilus assembly protein TadG</fullName>
    </submittedName>
</protein>
<dbReference type="InterPro" id="IPR028087">
    <property type="entry name" value="Tad_N"/>
</dbReference>
<evidence type="ECO:0000259" key="2">
    <source>
        <dbReference type="Pfam" id="PF13400"/>
    </source>
</evidence>
<keyword evidence="1" id="KW-0812">Transmembrane</keyword>
<name>A0A285E7Q2_9ACTN</name>
<feature type="transmembrane region" description="Helical" evidence="1">
    <location>
        <begin position="52"/>
        <end position="77"/>
    </location>
</feature>
<reference evidence="3 4" key="1">
    <citation type="submission" date="2017-09" db="EMBL/GenBank/DDBJ databases">
        <authorList>
            <person name="Ehlers B."/>
            <person name="Leendertz F.H."/>
        </authorList>
    </citation>
    <scope>NUCLEOTIDE SEQUENCE [LARGE SCALE GENOMIC DNA]</scope>
    <source>
        <strain evidence="3 4">DSM 46844</strain>
    </source>
</reference>
<dbReference type="Pfam" id="PF13400">
    <property type="entry name" value="Tad"/>
    <property type="match status" value="1"/>
</dbReference>
<sequence>MQRLRKDPPARRHPVEDPVLPTLRTLRAAPGTGPQGGRKNLRARLTDERGGSAVLIALLLVPLLGFTAIAVDIGALYAEKARLQTAADAAALAVAADCARGACGDMQATAQSMVDANTGSADAAPPVLATNPNRVTVSGQTPKEHWFAPVIGHDATTVSATATVAWGGPSGGTAVLPLAFSWCEFEQQTGGGLPSGTTEHTVYLTKSSETVDCTGPSENVVPGGFGYLVSDPGDCRATSAVAERSYSSTGNTPPSSCSAGDFASWVGRTVLLPIFDRFGDTGSNAWYRVYGYAAFRLTGYHLGGQFSSTSRPCGGSERCVTGYFTRFVDLGHAFDYDSDAPQLGAWVLRLIR</sequence>
<evidence type="ECO:0000313" key="4">
    <source>
        <dbReference type="Proteomes" id="UP000219514"/>
    </source>
</evidence>